<dbReference type="InterPro" id="IPR035940">
    <property type="entry name" value="CAP_sf"/>
</dbReference>
<evidence type="ECO:0000313" key="3">
    <source>
        <dbReference type="EMBL" id="OGE79901.1"/>
    </source>
</evidence>
<evidence type="ECO:0000259" key="2">
    <source>
        <dbReference type="Pfam" id="PF00188"/>
    </source>
</evidence>
<dbReference type="PANTHER" id="PTHR31157:SF1">
    <property type="entry name" value="SCP DOMAIN-CONTAINING PROTEIN"/>
    <property type="match status" value="1"/>
</dbReference>
<dbReference type="EMBL" id="MFEJ01000024">
    <property type="protein sequence ID" value="OGE79901.1"/>
    <property type="molecule type" value="Genomic_DNA"/>
</dbReference>
<keyword evidence="1" id="KW-0732">Signal</keyword>
<name>A0A1F5NQE6_9BACT</name>
<feature type="chain" id="PRO_5009520169" description="SCP domain-containing protein" evidence="1">
    <location>
        <begin position="24"/>
        <end position="160"/>
    </location>
</feature>
<dbReference type="PANTHER" id="PTHR31157">
    <property type="entry name" value="SCP DOMAIN-CONTAINING PROTEIN"/>
    <property type="match status" value="1"/>
</dbReference>
<gene>
    <name evidence="3" type="ORF">A2660_00400</name>
</gene>
<dbReference type="InterPro" id="IPR014044">
    <property type="entry name" value="CAP_dom"/>
</dbReference>
<dbReference type="CDD" id="cd05379">
    <property type="entry name" value="CAP_bacterial"/>
    <property type="match status" value="1"/>
</dbReference>
<feature type="domain" description="SCP" evidence="2">
    <location>
        <begin position="33"/>
        <end position="145"/>
    </location>
</feature>
<comment type="caution">
    <text evidence="3">The sequence shown here is derived from an EMBL/GenBank/DDBJ whole genome shotgun (WGS) entry which is preliminary data.</text>
</comment>
<dbReference type="SUPFAM" id="SSF55797">
    <property type="entry name" value="PR-1-like"/>
    <property type="match status" value="1"/>
</dbReference>
<dbReference type="AlphaFoldDB" id="A0A1F5NQE6"/>
<dbReference type="Proteomes" id="UP000176233">
    <property type="component" value="Unassembled WGS sequence"/>
</dbReference>
<dbReference type="Gene3D" id="3.40.33.10">
    <property type="entry name" value="CAP"/>
    <property type="match status" value="1"/>
</dbReference>
<dbReference type="Pfam" id="PF00188">
    <property type="entry name" value="CAP"/>
    <property type="match status" value="1"/>
</dbReference>
<evidence type="ECO:0000256" key="1">
    <source>
        <dbReference type="SAM" id="SignalP"/>
    </source>
</evidence>
<protein>
    <recommendedName>
        <fullName evidence="2">SCP domain-containing protein</fullName>
    </recommendedName>
</protein>
<proteinExistence type="predicted"/>
<feature type="signal peptide" evidence="1">
    <location>
        <begin position="1"/>
        <end position="23"/>
    </location>
</feature>
<reference evidence="3 4" key="1">
    <citation type="journal article" date="2016" name="Nat. Commun.">
        <title>Thousands of microbial genomes shed light on interconnected biogeochemical processes in an aquifer system.</title>
        <authorList>
            <person name="Anantharaman K."/>
            <person name="Brown C.T."/>
            <person name="Hug L.A."/>
            <person name="Sharon I."/>
            <person name="Castelle C.J."/>
            <person name="Probst A.J."/>
            <person name="Thomas B.C."/>
            <person name="Singh A."/>
            <person name="Wilkins M.J."/>
            <person name="Karaoz U."/>
            <person name="Brodie E.L."/>
            <person name="Williams K.H."/>
            <person name="Hubbard S.S."/>
            <person name="Banfield J.F."/>
        </authorList>
    </citation>
    <scope>NUCLEOTIDE SEQUENCE [LARGE SCALE GENOMIC DNA]</scope>
</reference>
<organism evidence="3 4">
    <name type="scientific">Candidatus Doudnabacteria bacterium RIFCSPHIGHO2_01_FULL_45_18</name>
    <dbReference type="NCBI Taxonomy" id="1817823"/>
    <lineage>
        <taxon>Bacteria</taxon>
        <taxon>Candidatus Doudnaibacteriota</taxon>
    </lineage>
</organism>
<accession>A0A1F5NQE6</accession>
<sequence>MSKGRFSILLLLISLFFVGNTYAATPLSSAQILDLLNQDRQKHGLAELQSNPILNLAALAKADDMLSKKYFAHVSPEGTKPWHWFKRMGYNYTYAGENLAEGYHDARELENSWMNSPTHRANILSPFYSDVGLAVVSYQNVNLVVQFFGSTQNKVSLREW</sequence>
<evidence type="ECO:0000313" key="4">
    <source>
        <dbReference type="Proteomes" id="UP000176233"/>
    </source>
</evidence>